<dbReference type="PRINTS" id="PR01374">
    <property type="entry name" value="TONBPROTEIN"/>
</dbReference>
<keyword evidence="5" id="KW-0997">Cell inner membrane</keyword>
<comment type="similarity">
    <text evidence="2">Belongs to the TonB family.</text>
</comment>
<sequence>MKKSYYLSSTFNEVIFKGRNQAYGAYVLRKTYSRNVILAAIHATSAFSGALLGPVVSDMIFGEQVKYEKPVYDIGTPIDIPPPPVIEPKKTTAAPVAQKSEKVKTTAFKKQTIVADDTPIAETPIPDQSDLSKVNIGAASIDGAFPDVPGTTLPEPSPTSTDSGAAETITAPFINVEIMPEYRGGTNEMFRFLGKNLIYPAAAQRAGVEGMVIVTFVVSATGQIEDATVLKGLGYGTEEEALRVIKKMPDWTPGRQNGKNVPVRYTMPIRFHLN</sequence>
<dbReference type="PANTHER" id="PTHR33446">
    <property type="entry name" value="PROTEIN TONB-RELATED"/>
    <property type="match status" value="1"/>
</dbReference>
<evidence type="ECO:0000256" key="10">
    <source>
        <dbReference type="SAM" id="MobiDB-lite"/>
    </source>
</evidence>
<dbReference type="GO" id="GO:0015031">
    <property type="term" value="P:protein transport"/>
    <property type="evidence" value="ECO:0007669"/>
    <property type="project" value="UniProtKB-KW"/>
</dbReference>
<dbReference type="SUPFAM" id="SSF74653">
    <property type="entry name" value="TolA/TonB C-terminal domain"/>
    <property type="match status" value="1"/>
</dbReference>
<keyword evidence="4" id="KW-1003">Cell membrane</keyword>
<keyword evidence="6" id="KW-0812">Transmembrane</keyword>
<keyword evidence="9" id="KW-0472">Membrane</keyword>
<dbReference type="InterPro" id="IPR006260">
    <property type="entry name" value="TonB/TolA_C"/>
</dbReference>
<dbReference type="GO" id="GO:0015891">
    <property type="term" value="P:siderophore transport"/>
    <property type="evidence" value="ECO:0007669"/>
    <property type="project" value="InterPro"/>
</dbReference>
<evidence type="ECO:0000256" key="9">
    <source>
        <dbReference type="ARBA" id="ARBA00023136"/>
    </source>
</evidence>
<comment type="caution">
    <text evidence="12">The sequence shown here is derived from an EMBL/GenBank/DDBJ whole genome shotgun (WGS) entry which is preliminary data.</text>
</comment>
<evidence type="ECO:0000256" key="3">
    <source>
        <dbReference type="ARBA" id="ARBA00022448"/>
    </source>
</evidence>
<evidence type="ECO:0000256" key="6">
    <source>
        <dbReference type="ARBA" id="ARBA00022692"/>
    </source>
</evidence>
<feature type="domain" description="TonB C-terminal" evidence="11">
    <location>
        <begin position="184"/>
        <end position="274"/>
    </location>
</feature>
<dbReference type="AlphaFoldDB" id="A0A364RB09"/>
<gene>
    <name evidence="12" type="ORF">DP923_15540</name>
</gene>
<dbReference type="InterPro" id="IPR051045">
    <property type="entry name" value="TonB-dependent_transducer"/>
</dbReference>
<dbReference type="RefSeq" id="WP_112306808.1">
    <property type="nucleotide sequence ID" value="NZ_QMDV01000005.1"/>
</dbReference>
<dbReference type="InterPro" id="IPR003538">
    <property type="entry name" value="TonB"/>
</dbReference>
<dbReference type="NCBIfam" id="TIGR01352">
    <property type="entry name" value="tonB_Cterm"/>
    <property type="match status" value="1"/>
</dbReference>
<dbReference type="OrthoDB" id="1039448at2"/>
<accession>A0A364RB09</accession>
<keyword evidence="13" id="KW-1185">Reference proteome</keyword>
<proteinExistence type="inferred from homology"/>
<evidence type="ECO:0000313" key="12">
    <source>
        <dbReference type="EMBL" id="RAU81518.1"/>
    </source>
</evidence>
<evidence type="ECO:0000256" key="5">
    <source>
        <dbReference type="ARBA" id="ARBA00022519"/>
    </source>
</evidence>
<comment type="subcellular location">
    <subcellularLocation>
        <location evidence="1">Cell inner membrane</location>
        <topology evidence="1">Single-pass membrane protein</topology>
        <orientation evidence="1">Periplasmic side</orientation>
    </subcellularLocation>
</comment>
<dbReference type="PROSITE" id="PS52015">
    <property type="entry name" value="TONB_CTD"/>
    <property type="match status" value="1"/>
</dbReference>
<dbReference type="Pfam" id="PF03544">
    <property type="entry name" value="TonB_C"/>
    <property type="match status" value="1"/>
</dbReference>
<keyword evidence="7" id="KW-0653">Protein transport</keyword>
<feature type="region of interest" description="Disordered" evidence="10">
    <location>
        <begin position="146"/>
        <end position="165"/>
    </location>
</feature>
<reference evidence="12 13" key="2">
    <citation type="submission" date="2018-07" db="EMBL/GenBank/DDBJ databases">
        <title>Pontibacter sp. 2b14 genomic sequence and assembly.</title>
        <authorList>
            <person name="Du Z.-J."/>
        </authorList>
    </citation>
    <scope>NUCLEOTIDE SEQUENCE [LARGE SCALE GENOMIC DNA]</scope>
    <source>
        <strain evidence="12 13">2b14</strain>
    </source>
</reference>
<evidence type="ECO:0000256" key="1">
    <source>
        <dbReference type="ARBA" id="ARBA00004383"/>
    </source>
</evidence>
<dbReference type="GO" id="GO:0030288">
    <property type="term" value="C:outer membrane-bounded periplasmic space"/>
    <property type="evidence" value="ECO:0007669"/>
    <property type="project" value="InterPro"/>
</dbReference>
<evidence type="ECO:0000313" key="13">
    <source>
        <dbReference type="Proteomes" id="UP000251692"/>
    </source>
</evidence>
<organism evidence="12 13">
    <name type="scientific">Pontibacter arcticus</name>
    <dbReference type="NCBI Taxonomy" id="2080288"/>
    <lineage>
        <taxon>Bacteria</taxon>
        <taxon>Pseudomonadati</taxon>
        <taxon>Bacteroidota</taxon>
        <taxon>Cytophagia</taxon>
        <taxon>Cytophagales</taxon>
        <taxon>Hymenobacteraceae</taxon>
        <taxon>Pontibacter</taxon>
    </lineage>
</organism>
<dbReference type="Gene3D" id="3.30.1150.10">
    <property type="match status" value="1"/>
</dbReference>
<dbReference type="EMBL" id="QMDV01000005">
    <property type="protein sequence ID" value="RAU81518.1"/>
    <property type="molecule type" value="Genomic_DNA"/>
</dbReference>
<reference evidence="12 13" key="1">
    <citation type="submission" date="2018-06" db="EMBL/GenBank/DDBJ databases">
        <authorList>
            <person name="Liu Z.-W."/>
        </authorList>
    </citation>
    <scope>NUCLEOTIDE SEQUENCE [LARGE SCALE GENOMIC DNA]</scope>
    <source>
        <strain evidence="12 13">2b14</strain>
    </source>
</reference>
<evidence type="ECO:0000259" key="11">
    <source>
        <dbReference type="PROSITE" id="PS52015"/>
    </source>
</evidence>
<dbReference type="InterPro" id="IPR037682">
    <property type="entry name" value="TonB_C"/>
</dbReference>
<name>A0A364RB09_9BACT</name>
<evidence type="ECO:0000256" key="7">
    <source>
        <dbReference type="ARBA" id="ARBA00022927"/>
    </source>
</evidence>
<protein>
    <submittedName>
        <fullName evidence="12">Energy transducer TonB</fullName>
    </submittedName>
</protein>
<dbReference type="Proteomes" id="UP000251692">
    <property type="component" value="Unassembled WGS sequence"/>
</dbReference>
<evidence type="ECO:0000256" key="8">
    <source>
        <dbReference type="ARBA" id="ARBA00022989"/>
    </source>
</evidence>
<dbReference type="GO" id="GO:0031992">
    <property type="term" value="F:energy transducer activity"/>
    <property type="evidence" value="ECO:0007669"/>
    <property type="project" value="InterPro"/>
</dbReference>
<dbReference type="GO" id="GO:0055085">
    <property type="term" value="P:transmembrane transport"/>
    <property type="evidence" value="ECO:0007669"/>
    <property type="project" value="InterPro"/>
</dbReference>
<keyword evidence="8" id="KW-1133">Transmembrane helix</keyword>
<evidence type="ECO:0000256" key="4">
    <source>
        <dbReference type="ARBA" id="ARBA00022475"/>
    </source>
</evidence>
<keyword evidence="3" id="KW-0813">Transport</keyword>
<dbReference type="GO" id="GO:0098797">
    <property type="term" value="C:plasma membrane protein complex"/>
    <property type="evidence" value="ECO:0007669"/>
    <property type="project" value="TreeGrafter"/>
</dbReference>
<evidence type="ECO:0000256" key="2">
    <source>
        <dbReference type="ARBA" id="ARBA00006555"/>
    </source>
</evidence>
<dbReference type="PANTHER" id="PTHR33446:SF2">
    <property type="entry name" value="PROTEIN TONB"/>
    <property type="match status" value="1"/>
</dbReference>